<dbReference type="PANTHER" id="PTHR28246:SF1">
    <property type="entry name" value="G1-SPECIFIC TRANSCRIPTIONAL REPRESSOR WHI5-RELATED"/>
    <property type="match status" value="1"/>
</dbReference>
<dbReference type="GO" id="GO:0033309">
    <property type="term" value="C:SBF transcription complex"/>
    <property type="evidence" value="ECO:0007669"/>
    <property type="project" value="TreeGrafter"/>
</dbReference>
<comment type="similarity">
    <text evidence="3">Belongs to the WHI5/NRM1 family.</text>
</comment>
<accession>A0A0D2EP78</accession>
<evidence type="ECO:0000256" key="9">
    <source>
        <dbReference type="SAM" id="MobiDB-lite"/>
    </source>
</evidence>
<feature type="compositionally biased region" description="Polar residues" evidence="9">
    <location>
        <begin position="71"/>
        <end position="85"/>
    </location>
</feature>
<reference evidence="10 11" key="1">
    <citation type="submission" date="2015-01" db="EMBL/GenBank/DDBJ databases">
        <title>The Genome Sequence of Exophiala xenobiotica CBS118157.</title>
        <authorList>
            <consortium name="The Broad Institute Genomics Platform"/>
            <person name="Cuomo C."/>
            <person name="de Hoog S."/>
            <person name="Gorbushina A."/>
            <person name="Stielow B."/>
            <person name="Teixiera M."/>
            <person name="Abouelleil A."/>
            <person name="Chapman S.B."/>
            <person name="Priest M."/>
            <person name="Young S.K."/>
            <person name="Wortman J."/>
            <person name="Nusbaum C."/>
            <person name="Birren B."/>
        </authorList>
    </citation>
    <scope>NUCLEOTIDE SEQUENCE [LARGE SCALE GENOMIC DNA]</scope>
    <source>
        <strain evidence="10 11">CBS 118157</strain>
    </source>
</reference>
<feature type="compositionally biased region" description="Polar residues" evidence="9">
    <location>
        <begin position="127"/>
        <end position="140"/>
    </location>
</feature>
<keyword evidence="7" id="KW-0804">Transcription</keyword>
<feature type="region of interest" description="Disordered" evidence="9">
    <location>
        <begin position="198"/>
        <end position="312"/>
    </location>
</feature>
<dbReference type="InterPro" id="IPR039198">
    <property type="entry name" value="Srl3/Whi5"/>
</dbReference>
<dbReference type="RefSeq" id="XP_013310198.1">
    <property type="nucleotide sequence ID" value="XM_013454744.1"/>
</dbReference>
<keyword evidence="8" id="KW-0539">Nucleus</keyword>
<dbReference type="GO" id="GO:0005737">
    <property type="term" value="C:cytoplasm"/>
    <property type="evidence" value="ECO:0007669"/>
    <property type="project" value="UniProtKB-SubCell"/>
</dbReference>
<proteinExistence type="inferred from homology"/>
<dbReference type="PANTHER" id="PTHR28246">
    <property type="entry name" value="G1-SPECIFIC TRANSCRIPTIONAL REPRESSOR WHI5-RELATED"/>
    <property type="match status" value="1"/>
</dbReference>
<dbReference type="Proteomes" id="UP000054342">
    <property type="component" value="Unassembled WGS sequence"/>
</dbReference>
<dbReference type="STRING" id="348802.A0A0D2EP78"/>
<keyword evidence="5" id="KW-0678">Repressor</keyword>
<dbReference type="Pfam" id="PF08528">
    <property type="entry name" value="Whi5"/>
    <property type="match status" value="1"/>
</dbReference>
<feature type="compositionally biased region" description="Polar residues" evidence="9">
    <location>
        <begin position="281"/>
        <end position="291"/>
    </location>
</feature>
<evidence type="ECO:0000256" key="2">
    <source>
        <dbReference type="ARBA" id="ARBA00004496"/>
    </source>
</evidence>
<evidence type="ECO:0000256" key="8">
    <source>
        <dbReference type="ARBA" id="ARBA00023242"/>
    </source>
</evidence>
<dbReference type="GeneID" id="25333189"/>
<keyword evidence="4" id="KW-0963">Cytoplasm</keyword>
<comment type="subcellular location">
    <subcellularLocation>
        <location evidence="2">Cytoplasm</location>
    </subcellularLocation>
    <subcellularLocation>
        <location evidence="1">Nucleus</location>
    </subcellularLocation>
</comment>
<evidence type="ECO:0000313" key="11">
    <source>
        <dbReference type="Proteomes" id="UP000054342"/>
    </source>
</evidence>
<organism evidence="10 11">
    <name type="scientific">Exophiala xenobiotica</name>
    <dbReference type="NCBI Taxonomy" id="348802"/>
    <lineage>
        <taxon>Eukaryota</taxon>
        <taxon>Fungi</taxon>
        <taxon>Dikarya</taxon>
        <taxon>Ascomycota</taxon>
        <taxon>Pezizomycotina</taxon>
        <taxon>Eurotiomycetes</taxon>
        <taxon>Chaetothyriomycetidae</taxon>
        <taxon>Chaetothyriales</taxon>
        <taxon>Herpotrichiellaceae</taxon>
        <taxon>Exophiala</taxon>
    </lineage>
</organism>
<feature type="compositionally biased region" description="Polar residues" evidence="9">
    <location>
        <begin position="27"/>
        <end position="60"/>
    </location>
</feature>
<evidence type="ECO:0000256" key="5">
    <source>
        <dbReference type="ARBA" id="ARBA00022491"/>
    </source>
</evidence>
<evidence type="ECO:0000256" key="6">
    <source>
        <dbReference type="ARBA" id="ARBA00023015"/>
    </source>
</evidence>
<evidence type="ECO:0000256" key="3">
    <source>
        <dbReference type="ARBA" id="ARBA00006922"/>
    </source>
</evidence>
<feature type="compositionally biased region" description="Polar residues" evidence="9">
    <location>
        <begin position="199"/>
        <end position="225"/>
    </location>
</feature>
<gene>
    <name evidence="10" type="ORF">PV05_11281</name>
</gene>
<feature type="compositionally biased region" description="Polar residues" evidence="9">
    <location>
        <begin position="159"/>
        <end position="169"/>
    </location>
</feature>
<dbReference type="AlphaFoldDB" id="A0A0D2EP78"/>
<evidence type="ECO:0000313" key="10">
    <source>
        <dbReference type="EMBL" id="KIW49614.1"/>
    </source>
</evidence>
<dbReference type="EMBL" id="KN847323">
    <property type="protein sequence ID" value="KIW49614.1"/>
    <property type="molecule type" value="Genomic_DNA"/>
</dbReference>
<dbReference type="HOGENOM" id="CLU_616816_0_0_1"/>
<name>A0A0D2EP78_9EURO</name>
<dbReference type="InterPro" id="IPR013734">
    <property type="entry name" value="TF_Nrm1/Whi5"/>
</dbReference>
<feature type="region of interest" description="Disordered" evidence="9">
    <location>
        <begin position="1"/>
        <end position="169"/>
    </location>
</feature>
<dbReference type="OrthoDB" id="2359117at2759"/>
<feature type="compositionally biased region" description="Polar residues" evidence="9">
    <location>
        <begin position="357"/>
        <end position="369"/>
    </location>
</feature>
<dbReference type="GO" id="GO:0003712">
    <property type="term" value="F:transcription coregulator activity"/>
    <property type="evidence" value="ECO:0007669"/>
    <property type="project" value="TreeGrafter"/>
</dbReference>
<evidence type="ECO:0000256" key="7">
    <source>
        <dbReference type="ARBA" id="ARBA00023163"/>
    </source>
</evidence>
<evidence type="ECO:0000256" key="4">
    <source>
        <dbReference type="ARBA" id="ARBA00022490"/>
    </source>
</evidence>
<keyword evidence="11" id="KW-1185">Reference proteome</keyword>
<feature type="region of interest" description="Disordered" evidence="9">
    <location>
        <begin position="357"/>
        <end position="379"/>
    </location>
</feature>
<evidence type="ECO:0000256" key="1">
    <source>
        <dbReference type="ARBA" id="ARBA00004123"/>
    </source>
</evidence>
<sequence>MQHAATHASTMLDPQPLTSAPFPADSGSANPPRSSQDSNLSPSSRPITLNISTSDVSSTALPAVHQEEDTPPTSAISSQPDSQAPRSPGMSEKEHTTVRSNENGAAQVHRSNTSSQSPPPNSVSGAKRTSSGEVKRSSVTGLGDVVTKSNGISHARTPSMVSNGNVSELSQQLRTKLKYAMIKVQNGWQTRSLDEIESLASQSPRSTTSGFQNSPYPHSLSSPKTVMSRKYQRESSESDSSDSTGALEPRGLPNMGSPQVSSRRALAPPVDIVPNSRRRTTVNGSYHNVNGPQFHPRGVHTSRPHANQRTPSQNAAMEADAVETLLFMASPSNSGYNPASSQESTLRSSQVFASQTSPLRTQFSQTSMASPKKVAFSDRRPPFDKATIIDQMLNELSDGSDEELEQAFRLAGAGKSTATAPVST</sequence>
<protein>
    <submittedName>
        <fullName evidence="10">Uncharacterized protein</fullName>
    </submittedName>
</protein>
<keyword evidence="6" id="KW-0805">Transcription regulation</keyword>
<dbReference type="GO" id="GO:0000082">
    <property type="term" value="P:G1/S transition of mitotic cell cycle"/>
    <property type="evidence" value="ECO:0007669"/>
    <property type="project" value="InterPro"/>
</dbReference>